<proteinExistence type="predicted"/>
<dbReference type="InterPro" id="IPR042095">
    <property type="entry name" value="SUMF_sf"/>
</dbReference>
<evidence type="ECO:0000313" key="2">
    <source>
        <dbReference type="EMBL" id="MBB5640734.1"/>
    </source>
</evidence>
<evidence type="ECO:0000259" key="1">
    <source>
        <dbReference type="Pfam" id="PF03781"/>
    </source>
</evidence>
<dbReference type="Pfam" id="PF03781">
    <property type="entry name" value="FGE-sulfatase"/>
    <property type="match status" value="1"/>
</dbReference>
<organism evidence="2 3">
    <name type="scientific">Cryobacterium roopkundense</name>
    <dbReference type="NCBI Taxonomy" id="1001240"/>
    <lineage>
        <taxon>Bacteria</taxon>
        <taxon>Bacillati</taxon>
        <taxon>Actinomycetota</taxon>
        <taxon>Actinomycetes</taxon>
        <taxon>Micrococcales</taxon>
        <taxon>Microbacteriaceae</taxon>
        <taxon>Cryobacterium</taxon>
    </lineage>
</organism>
<protein>
    <submittedName>
        <fullName evidence="2">Formylglycine-generating enzyme required for sulfatase activity</fullName>
    </submittedName>
</protein>
<accession>A0A7W9E3T5</accession>
<gene>
    <name evidence="2" type="ORF">BJ997_001282</name>
</gene>
<comment type="caution">
    <text evidence="2">The sequence shown here is derived from an EMBL/GenBank/DDBJ whole genome shotgun (WGS) entry which is preliminary data.</text>
</comment>
<sequence>MGDSTGAGNRGDGEVPVHEVWVDNFQIDATTVTNAAFARFVAQTGYRTEAETYGYSAVFHLAVAADPEDILGQPPEIPWWLGVRGADWTHPAGPRSTLEGVHDHPAVHVSWNDALAYCAWAGRRLPTEAEWECASRGGLPGRAFPWGDEWGDRYRCNTWQGVFPTLNTVDDGWLTTAPVREFAPNAFGVWQSVGNVWEWCSDWWDEHYYSYSPNRNPSGPPAGARRTMRGGSFLCHDSYCNRYRNSARASNTPDSSAANIGFRTVGIAQHGSNE</sequence>
<dbReference type="Gene3D" id="3.90.1580.10">
    <property type="entry name" value="paralog of FGE (formylglycine-generating enzyme)"/>
    <property type="match status" value="1"/>
</dbReference>
<feature type="domain" description="Sulfatase-modifying factor enzyme-like" evidence="1">
    <location>
        <begin position="8"/>
        <end position="265"/>
    </location>
</feature>
<dbReference type="AlphaFoldDB" id="A0A7W9E3T5"/>
<evidence type="ECO:0000313" key="3">
    <source>
        <dbReference type="Proteomes" id="UP000561726"/>
    </source>
</evidence>
<dbReference type="GO" id="GO:0120147">
    <property type="term" value="F:formylglycine-generating oxidase activity"/>
    <property type="evidence" value="ECO:0007669"/>
    <property type="project" value="TreeGrafter"/>
</dbReference>
<dbReference type="InterPro" id="IPR016187">
    <property type="entry name" value="CTDL_fold"/>
</dbReference>
<name>A0A7W9E3T5_9MICO</name>
<dbReference type="Proteomes" id="UP000561726">
    <property type="component" value="Unassembled WGS sequence"/>
</dbReference>
<dbReference type="InterPro" id="IPR051043">
    <property type="entry name" value="Sulfatase_Mod_Factor_Kinase"/>
</dbReference>
<dbReference type="SUPFAM" id="SSF56436">
    <property type="entry name" value="C-type lectin-like"/>
    <property type="match status" value="1"/>
</dbReference>
<dbReference type="PANTHER" id="PTHR23150:SF19">
    <property type="entry name" value="FORMYLGLYCINE-GENERATING ENZYME"/>
    <property type="match status" value="1"/>
</dbReference>
<dbReference type="InterPro" id="IPR005532">
    <property type="entry name" value="SUMF_dom"/>
</dbReference>
<dbReference type="EMBL" id="JACHBQ010000001">
    <property type="protein sequence ID" value="MBB5640734.1"/>
    <property type="molecule type" value="Genomic_DNA"/>
</dbReference>
<dbReference type="PANTHER" id="PTHR23150">
    <property type="entry name" value="SULFATASE MODIFYING FACTOR 1, 2"/>
    <property type="match status" value="1"/>
</dbReference>
<reference evidence="2 3" key="1">
    <citation type="submission" date="2020-08" db="EMBL/GenBank/DDBJ databases">
        <title>Sequencing the genomes of 1000 actinobacteria strains.</title>
        <authorList>
            <person name="Klenk H.-P."/>
        </authorList>
    </citation>
    <scope>NUCLEOTIDE SEQUENCE [LARGE SCALE GENOMIC DNA]</scope>
    <source>
        <strain evidence="2 3">DSM 21065</strain>
    </source>
</reference>